<dbReference type="CDD" id="cd06267">
    <property type="entry name" value="PBP1_LacI_sugar_binding-like"/>
    <property type="match status" value="1"/>
</dbReference>
<dbReference type="Gene3D" id="1.10.260.40">
    <property type="entry name" value="lambda repressor-like DNA-binding domains"/>
    <property type="match status" value="1"/>
</dbReference>
<sequence length="332" mass="36065">MRISIKDVALRANVSRGTVSHVLNGNVEARIAPETQERVRKAATELGYIPNQMAKSLFRGKTQLIGVLMTGIENPFFTELLGASETAIAEAGYRRLVDASIPYIAKARPEILSVWPVDGILMHAAIGRVSEGVLGAPVSHVPVVYLDSPVDAHRDTVQFDLRPGMAAAADHLLSRGHRLIGIVSPYDPFDLFMKQRHQALNAAAQELGARIVSLKLDENSRRGALNLGLRIAAMPSSERPTALLCHNDHLAIGVYHGVRRAGLRVPEEIAIVGVDGIEEADCLDKPLSTIKTPVEELCRIAVTMLRERIEGAVDCPPRHRTVASVFQPKGTT</sequence>
<dbReference type="GO" id="GO:0000976">
    <property type="term" value="F:transcription cis-regulatory region binding"/>
    <property type="evidence" value="ECO:0007669"/>
    <property type="project" value="TreeGrafter"/>
</dbReference>
<keyword evidence="2" id="KW-1185">Reference proteome</keyword>
<organism evidence="1 2">
    <name type="scientific">Capsulimonas corticalis</name>
    <dbReference type="NCBI Taxonomy" id="2219043"/>
    <lineage>
        <taxon>Bacteria</taxon>
        <taxon>Bacillati</taxon>
        <taxon>Armatimonadota</taxon>
        <taxon>Armatimonadia</taxon>
        <taxon>Capsulimonadales</taxon>
        <taxon>Capsulimonadaceae</taxon>
        <taxon>Capsulimonas</taxon>
    </lineage>
</organism>
<name>A0A402CSD5_9BACT</name>
<dbReference type="Proteomes" id="UP000287394">
    <property type="component" value="Chromosome"/>
</dbReference>
<dbReference type="Gene3D" id="3.40.50.2300">
    <property type="match status" value="2"/>
</dbReference>
<protein>
    <submittedName>
        <fullName evidence="1">LacI family transcriptional regulator</fullName>
    </submittedName>
</protein>
<dbReference type="Pfam" id="PF13377">
    <property type="entry name" value="Peripla_BP_3"/>
    <property type="match status" value="1"/>
</dbReference>
<dbReference type="InterPro" id="IPR046335">
    <property type="entry name" value="LacI/GalR-like_sensor"/>
</dbReference>
<dbReference type="SUPFAM" id="SSF53822">
    <property type="entry name" value="Periplasmic binding protein-like I"/>
    <property type="match status" value="1"/>
</dbReference>
<dbReference type="PANTHER" id="PTHR30146:SF138">
    <property type="entry name" value="TRANSCRIPTIONAL REGULATORY PROTEIN"/>
    <property type="match status" value="1"/>
</dbReference>
<proteinExistence type="predicted"/>
<reference evidence="1 2" key="1">
    <citation type="journal article" date="2019" name="Int. J. Syst. Evol. Microbiol.">
        <title>Capsulimonas corticalis gen. nov., sp. nov., an aerobic capsulated bacterium, of a novel bacterial order, Capsulimonadales ord. nov., of the class Armatimonadia of the phylum Armatimonadetes.</title>
        <authorList>
            <person name="Li J."/>
            <person name="Kudo C."/>
            <person name="Tonouchi A."/>
        </authorList>
    </citation>
    <scope>NUCLEOTIDE SEQUENCE [LARGE SCALE GENOMIC DNA]</scope>
    <source>
        <strain evidence="1 2">AX-7</strain>
    </source>
</reference>
<dbReference type="KEGG" id="ccot:CCAX7_31690"/>
<dbReference type="AlphaFoldDB" id="A0A402CSD5"/>
<dbReference type="CDD" id="cd01392">
    <property type="entry name" value="HTH_LacI"/>
    <property type="match status" value="1"/>
</dbReference>
<accession>A0A402CSD5</accession>
<dbReference type="SUPFAM" id="SSF47413">
    <property type="entry name" value="lambda repressor-like DNA-binding domains"/>
    <property type="match status" value="1"/>
</dbReference>
<dbReference type="SMART" id="SM00354">
    <property type="entry name" value="HTH_LACI"/>
    <property type="match status" value="1"/>
</dbReference>
<evidence type="ECO:0000313" key="2">
    <source>
        <dbReference type="Proteomes" id="UP000287394"/>
    </source>
</evidence>
<dbReference type="EMBL" id="AP025739">
    <property type="protein sequence ID" value="BDI31118.1"/>
    <property type="molecule type" value="Genomic_DNA"/>
</dbReference>
<dbReference type="PROSITE" id="PS00356">
    <property type="entry name" value="HTH_LACI_1"/>
    <property type="match status" value="1"/>
</dbReference>
<dbReference type="GO" id="GO:0003700">
    <property type="term" value="F:DNA-binding transcription factor activity"/>
    <property type="evidence" value="ECO:0007669"/>
    <property type="project" value="TreeGrafter"/>
</dbReference>
<dbReference type="PROSITE" id="PS50932">
    <property type="entry name" value="HTH_LACI_2"/>
    <property type="match status" value="1"/>
</dbReference>
<dbReference type="RefSeq" id="WP_165864020.1">
    <property type="nucleotide sequence ID" value="NZ_AP025739.1"/>
</dbReference>
<dbReference type="InterPro" id="IPR010982">
    <property type="entry name" value="Lambda_DNA-bd_dom_sf"/>
</dbReference>
<dbReference type="InterPro" id="IPR028082">
    <property type="entry name" value="Peripla_BP_I"/>
</dbReference>
<evidence type="ECO:0000313" key="1">
    <source>
        <dbReference type="EMBL" id="BDI31118.1"/>
    </source>
</evidence>
<dbReference type="Pfam" id="PF00356">
    <property type="entry name" value="LacI"/>
    <property type="match status" value="1"/>
</dbReference>
<dbReference type="InterPro" id="IPR000843">
    <property type="entry name" value="HTH_LacI"/>
</dbReference>
<dbReference type="PANTHER" id="PTHR30146">
    <property type="entry name" value="LACI-RELATED TRANSCRIPTIONAL REPRESSOR"/>
    <property type="match status" value="1"/>
</dbReference>
<gene>
    <name evidence="1" type="primary">rbsR_2</name>
    <name evidence="1" type="ORF">CCAX7_31690</name>
</gene>